<protein>
    <submittedName>
        <fullName evidence="1">Uncharacterized protein</fullName>
    </submittedName>
</protein>
<proteinExistence type="predicted"/>
<dbReference type="EMBL" id="JAOPJF010000039">
    <property type="protein sequence ID" value="KAK1143531.1"/>
    <property type="molecule type" value="Genomic_DNA"/>
</dbReference>
<sequence>MDAGDWMYCHACGGIWLWNERGLTCPTCQSDFTEIIEIPPDTEAPDPPEEAPEDRFTPPVNPFANHNPWASTGVDDFQNRFSGGDRGTGNNPGNGFSHHTYRSPDGRFTSSSTTYSSGHPRRRSTDPQGNMQNDPLMPMMRSLDTVFNRLYQQTGPHRPAGQQPWGEPRRTWHHHDEDANEHDFGGWGQGPEPAGLEGQRRAPGAAYDGSFDYGLRYGGSSDFHDDGLHPRDADGPQPMATPLRSLGDILELFRNDLGGGINQTGNGGFRVMTGPNPLAMLSALLNLERNGDAVYSQEELDRVISELIDRNGDHTAAPPASQNDIRSLPKKKVDQEMLGNEGKAECSICMDPVEMGTEVTVLPCKHWFHFSCIEMWLNQHNTCPHCRRGIDAPAQSESSEGTSDNPVVIDSSPETSRRGSAMPEHSGQPTGWGRNSAESETERRNSRDQGTGGGLTGWMRSRFGGGN</sequence>
<organism evidence="1 2">
    <name type="scientific">Aspergillus melleus</name>
    <dbReference type="NCBI Taxonomy" id="138277"/>
    <lineage>
        <taxon>Eukaryota</taxon>
        <taxon>Fungi</taxon>
        <taxon>Dikarya</taxon>
        <taxon>Ascomycota</taxon>
        <taxon>Pezizomycotina</taxon>
        <taxon>Eurotiomycetes</taxon>
        <taxon>Eurotiomycetidae</taxon>
        <taxon>Eurotiales</taxon>
        <taxon>Aspergillaceae</taxon>
        <taxon>Aspergillus</taxon>
        <taxon>Aspergillus subgen. Circumdati</taxon>
    </lineage>
</organism>
<evidence type="ECO:0000313" key="2">
    <source>
        <dbReference type="Proteomes" id="UP001177260"/>
    </source>
</evidence>
<keyword evidence="2" id="KW-1185">Reference proteome</keyword>
<comment type="caution">
    <text evidence="1">The sequence shown here is derived from an EMBL/GenBank/DDBJ whole genome shotgun (WGS) entry which is preliminary data.</text>
</comment>
<gene>
    <name evidence="1" type="ORF">N8T08_006337</name>
</gene>
<reference evidence="1 2" key="1">
    <citation type="journal article" date="2023" name="ACS Omega">
        <title>Identification of the Neoaspergillic Acid Biosynthesis Gene Cluster by Establishing an In Vitro CRISPR-Ribonucleoprotein Genetic System in Aspergillus melleus.</title>
        <authorList>
            <person name="Yuan B."/>
            <person name="Grau M.F."/>
            <person name="Murata R.M."/>
            <person name="Torok T."/>
            <person name="Venkateswaran K."/>
            <person name="Stajich J.E."/>
            <person name="Wang C.C.C."/>
        </authorList>
    </citation>
    <scope>NUCLEOTIDE SEQUENCE [LARGE SCALE GENOMIC DNA]</scope>
    <source>
        <strain evidence="1 2">IMV 1140</strain>
    </source>
</reference>
<evidence type="ECO:0000313" key="1">
    <source>
        <dbReference type="EMBL" id="KAK1143531.1"/>
    </source>
</evidence>
<accession>A0ACC3AZT7</accession>
<name>A0ACC3AZT7_9EURO</name>
<dbReference type="Proteomes" id="UP001177260">
    <property type="component" value="Unassembled WGS sequence"/>
</dbReference>